<feature type="region of interest" description="Disordered" evidence="3">
    <location>
        <begin position="88"/>
        <end position="191"/>
    </location>
</feature>
<name>A0A913Z6R3_PATMI</name>
<dbReference type="PROSITE" id="PS50105">
    <property type="entry name" value="SAM_DOMAIN"/>
    <property type="match status" value="1"/>
</dbReference>
<feature type="region of interest" description="Disordered" evidence="3">
    <location>
        <begin position="206"/>
        <end position="281"/>
    </location>
</feature>
<organism evidence="5 6">
    <name type="scientific">Patiria miniata</name>
    <name type="common">Bat star</name>
    <name type="synonym">Asterina miniata</name>
    <dbReference type="NCBI Taxonomy" id="46514"/>
    <lineage>
        <taxon>Eukaryota</taxon>
        <taxon>Metazoa</taxon>
        <taxon>Echinodermata</taxon>
        <taxon>Eleutherozoa</taxon>
        <taxon>Asterozoa</taxon>
        <taxon>Asteroidea</taxon>
        <taxon>Valvatacea</taxon>
        <taxon>Valvatida</taxon>
        <taxon>Asterinidae</taxon>
        <taxon>Patiria</taxon>
    </lineage>
</organism>
<dbReference type="PROSITE" id="PS50005">
    <property type="entry name" value="TPR"/>
    <property type="match status" value="1"/>
</dbReference>
<dbReference type="Gene3D" id="1.25.40.10">
    <property type="entry name" value="Tetratricopeptide repeat domain"/>
    <property type="match status" value="1"/>
</dbReference>
<dbReference type="SUPFAM" id="SSF47769">
    <property type="entry name" value="SAM/Pointed domain"/>
    <property type="match status" value="1"/>
</dbReference>
<sequence length="1579" mass="181157">MSEWTKENVKRWLLSIGIPDPVANKFYDGDVHGKVLEIYRKEHLMEDFNVAIGNARLILHHRDKWLDLEKQTLTTPSSGKSVLVAPAAVSPDHSERLSPDAVEESVRTGLEGTLQPAVRPKIPMSHPAVKKSTRKKKPTQTDKEPHAPYVEKSKSEDSTEKDVIVSPRQRIKTSPAPSSTGKSECDSDHDDTDLLVVRKTPASLEVAPFQISHGTPQNDVPKNKSSVDFPQSPRPPKPRPALQPSNEEGQALMQVEGKSESVTKIKPPTSADKTSQDTQTNEARLRTLLTGDDRGDLDQLSYPLLVANKTPTLSPACSRIDYIRQRFGFIKTIRWTTALDFDSDSLSDGLCKLYHDDRMVTLQQPDLFRDIESEEDLRNKIRFPEKTLWLFANGREDHPSIHTPHMDLQEWNKERSRDVEASISFFAQPSVIPKGRASIVFLLMSNDDLGIICDIFRKIASSFKGLDNITCIAEDENVYSQFAKGVEKWFTKSELDERSLVGLEWQEIDRIIMRMSGVNQINASQLPTSTPGKCFLSEKQKDEWDDITVVCKNECENTDMDESSQGYQKFAGEKELNFYRGEQADWWNFAIGEREEQIHKSCGHVLKRKGFGEVLKKVKKPLESSKVEDSLIVTVTLLHQPGAGGSTLARHVLWQLHKDVRCIVVNRITSNTVNQVMEARKYGYTKEKAGKIPPVCVLIDNFDDLEVLDLIGDLEEASKGIHLDGGAVCVLLHCKRNMDPYQMIQELSRNQDLYIPLTHKLYPKEKEWFQKKYSELERKESEFNTGDYNPDNLLAFMVMKEEFNKEYIKRVVSEILHHGDIKSNEISLIKYCAFLNTYMHEAEIPISCCDVLMETQLKSRKTTYLTKKHTKNWEKSVSASFKIIVVMTENRTLKIFHKSIAEEALRQTQEMSGNQSVKDVALEFLNSELLRSPSHSKKDLKNTVHNLLIRRIRLGSADNTKTDFSGLIEDVYKQKSQGPEKAAKILETGLDILNDAFIAQHLARLYLKEGNFQMAHASIDKALEINPKKPYFWDTKGRISQKHLKTLSAPCLGNQQVLDKDVSKEIINLSFSAIDAFRKSFDFSKETMQMEFSALYAHLNVAFELLHVISVCVEPFRSSKDGNAFKTYLLNLNKRTDEYPQWDQECDSQIRELKSRVDSALDIMDNTLTYYKDGSSANIVGEKLEEMREELNKYSNMYEKYYGEPVPFDTCNEEDPKSLAEHRRRVVINLHCSRFGDIFNLAEENKRNLEKSRQLLLQNSSNYTVFDLKILVFIHLALLSSGKEYMSADEVYAKFVRPLNDGDRGKTDNRWAPFLMMMFLWPIQDSESERRDREDVIHYIEKLKIRADGGHNVKGLQMSRQEKSIGHTRFNMKPRTHFFLGRGQGLKVFVHINEILATQSKLERREFWQSSTVKDRLVRLEGILLNNTSLVYGYKKDKKIIIKLAVPSHKHTQSQESVTFYLGFSWSGPVAYSVTPKGKESCDDNEPRHFHKAYPKHILPRSKSKASSSDDTSQIDRLQKKCQELHNELLELQESLRDRKLKSLEKKEITRRITAKQRELDRKSSELMHAWQKETYDDG</sequence>
<evidence type="ECO:0000256" key="3">
    <source>
        <dbReference type="SAM" id="MobiDB-lite"/>
    </source>
</evidence>
<evidence type="ECO:0000256" key="1">
    <source>
        <dbReference type="PROSITE-ProRule" id="PRU00339"/>
    </source>
</evidence>
<feature type="compositionally biased region" description="Basic and acidic residues" evidence="3">
    <location>
        <begin position="139"/>
        <end position="163"/>
    </location>
</feature>
<feature type="compositionally biased region" description="Polar residues" evidence="3">
    <location>
        <begin position="271"/>
        <end position="281"/>
    </location>
</feature>
<proteinExistence type="predicted"/>
<evidence type="ECO:0000256" key="2">
    <source>
        <dbReference type="SAM" id="Coils"/>
    </source>
</evidence>
<protein>
    <recommendedName>
        <fullName evidence="4">SAM domain-containing protein</fullName>
    </recommendedName>
</protein>
<dbReference type="SUPFAM" id="SSF48452">
    <property type="entry name" value="TPR-like"/>
    <property type="match status" value="1"/>
</dbReference>
<dbReference type="InterPro" id="IPR011990">
    <property type="entry name" value="TPR-like_helical_dom_sf"/>
</dbReference>
<evidence type="ECO:0000313" key="5">
    <source>
        <dbReference type="EnsemblMetazoa" id="XP_038046515.1"/>
    </source>
</evidence>
<dbReference type="RefSeq" id="XP_038046515.1">
    <property type="nucleotide sequence ID" value="XM_038190587.1"/>
</dbReference>
<dbReference type="PANTHER" id="PTHR16155">
    <property type="entry name" value="DED DOMAIN-CONTAINING PROTEIN"/>
    <property type="match status" value="1"/>
</dbReference>
<feature type="compositionally biased region" description="Pro residues" evidence="3">
    <location>
        <begin position="232"/>
        <end position="241"/>
    </location>
</feature>
<reference evidence="5" key="1">
    <citation type="submission" date="2022-11" db="UniProtKB">
        <authorList>
            <consortium name="EnsemblMetazoa"/>
        </authorList>
    </citation>
    <scope>IDENTIFICATION</scope>
</reference>
<evidence type="ECO:0000259" key="4">
    <source>
        <dbReference type="PROSITE" id="PS50105"/>
    </source>
</evidence>
<dbReference type="PANTHER" id="PTHR16155:SF19">
    <property type="entry name" value="DED DOMAIN-CONTAINING PROTEIN"/>
    <property type="match status" value="1"/>
</dbReference>
<dbReference type="OrthoDB" id="2158305at2759"/>
<feature type="compositionally biased region" description="Basic residues" evidence="3">
    <location>
        <begin position="128"/>
        <end position="138"/>
    </location>
</feature>
<dbReference type="Proteomes" id="UP000887568">
    <property type="component" value="Unplaced"/>
</dbReference>
<keyword evidence="6" id="KW-1185">Reference proteome</keyword>
<dbReference type="InterPro" id="IPR013761">
    <property type="entry name" value="SAM/pointed_sf"/>
</dbReference>
<dbReference type="Gene3D" id="1.10.150.50">
    <property type="entry name" value="Transcription Factor, Ets-1"/>
    <property type="match status" value="1"/>
</dbReference>
<feature type="coiled-coil region" evidence="2">
    <location>
        <begin position="1177"/>
        <end position="1204"/>
    </location>
</feature>
<dbReference type="InterPro" id="IPR001660">
    <property type="entry name" value="SAM"/>
</dbReference>
<dbReference type="EnsemblMetazoa" id="XM_038190587.1">
    <property type="protein sequence ID" value="XP_038046515.1"/>
    <property type="gene ID" value="LOC119720755"/>
</dbReference>
<keyword evidence="1" id="KW-0802">TPR repeat</keyword>
<dbReference type="GeneID" id="119720755"/>
<accession>A0A913Z6R3</accession>
<dbReference type="GO" id="GO:0005737">
    <property type="term" value="C:cytoplasm"/>
    <property type="evidence" value="ECO:0007669"/>
    <property type="project" value="TreeGrafter"/>
</dbReference>
<feature type="domain" description="SAM" evidence="4">
    <location>
        <begin position="4"/>
        <end position="53"/>
    </location>
</feature>
<evidence type="ECO:0000313" key="6">
    <source>
        <dbReference type="Proteomes" id="UP000887568"/>
    </source>
</evidence>
<dbReference type="OMA" id="HEFKLFT"/>
<feature type="repeat" description="TPR" evidence="1">
    <location>
        <begin position="996"/>
        <end position="1029"/>
    </location>
</feature>
<feature type="region of interest" description="Disordered" evidence="3">
    <location>
        <begin position="1557"/>
        <end position="1579"/>
    </location>
</feature>
<keyword evidence="2" id="KW-0175">Coiled coil</keyword>
<feature type="compositionally biased region" description="Polar residues" evidence="3">
    <location>
        <begin position="212"/>
        <end position="229"/>
    </location>
</feature>
<dbReference type="InterPro" id="IPR019734">
    <property type="entry name" value="TPR_rpt"/>
</dbReference>